<reference evidence="1 2" key="1">
    <citation type="submission" date="2019-06" db="EMBL/GenBank/DDBJ databases">
        <title>Draft genomes of female and male turbot (Scophthalmus maximus).</title>
        <authorList>
            <person name="Xu H."/>
            <person name="Xu X.-W."/>
            <person name="Shao C."/>
            <person name="Chen S."/>
        </authorList>
    </citation>
    <scope>NUCLEOTIDE SEQUENCE [LARGE SCALE GENOMIC DNA]</scope>
    <source>
        <strain evidence="1">Ysfricsl-2016a</strain>
        <tissue evidence="1">Blood</tissue>
    </source>
</reference>
<proteinExistence type="predicted"/>
<gene>
    <name evidence="1" type="ORF">F2P81_004276</name>
</gene>
<dbReference type="Proteomes" id="UP000438429">
    <property type="component" value="Unassembled WGS sequence"/>
</dbReference>
<evidence type="ECO:0000313" key="2">
    <source>
        <dbReference type="Proteomes" id="UP000438429"/>
    </source>
</evidence>
<protein>
    <submittedName>
        <fullName evidence="1">Uncharacterized protein</fullName>
    </submittedName>
</protein>
<dbReference type="AlphaFoldDB" id="A0A6A4TDF7"/>
<evidence type="ECO:0000313" key="1">
    <source>
        <dbReference type="EMBL" id="KAF0042939.1"/>
    </source>
</evidence>
<organism evidence="1 2">
    <name type="scientific">Scophthalmus maximus</name>
    <name type="common">Turbot</name>
    <name type="synonym">Psetta maxima</name>
    <dbReference type="NCBI Taxonomy" id="52904"/>
    <lineage>
        <taxon>Eukaryota</taxon>
        <taxon>Metazoa</taxon>
        <taxon>Chordata</taxon>
        <taxon>Craniata</taxon>
        <taxon>Vertebrata</taxon>
        <taxon>Euteleostomi</taxon>
        <taxon>Actinopterygii</taxon>
        <taxon>Neopterygii</taxon>
        <taxon>Teleostei</taxon>
        <taxon>Neoteleostei</taxon>
        <taxon>Acanthomorphata</taxon>
        <taxon>Carangaria</taxon>
        <taxon>Pleuronectiformes</taxon>
        <taxon>Pleuronectoidei</taxon>
        <taxon>Scophthalmidae</taxon>
        <taxon>Scophthalmus</taxon>
    </lineage>
</organism>
<sequence length="130" mass="14652">MSVHESIEVGTKSALKRCILIGSPGQPKLLCLIPIIGYCEFDPADLFVWTHKKTPVVVEWDIEGRGRFMCDVERCGWRLISSGELLLPVLRFTTSAKLDESPIISGAVMVTVIKTRMIMKRVMFCREVPE</sequence>
<accession>A0A6A4TDF7</accession>
<name>A0A6A4TDF7_SCOMX</name>
<comment type="caution">
    <text evidence="1">The sequence shown here is derived from an EMBL/GenBank/DDBJ whole genome shotgun (WGS) entry which is preliminary data.</text>
</comment>
<dbReference type="EMBL" id="VEVO01000004">
    <property type="protein sequence ID" value="KAF0042939.1"/>
    <property type="molecule type" value="Genomic_DNA"/>
</dbReference>